<accession>A0ABN9TYE7</accession>
<evidence type="ECO:0000313" key="2">
    <source>
        <dbReference type="EMBL" id="CAK0851323.1"/>
    </source>
</evidence>
<dbReference type="EMBL" id="CAUYUJ010015227">
    <property type="protein sequence ID" value="CAK0851323.1"/>
    <property type="molecule type" value="Genomic_DNA"/>
</dbReference>
<comment type="caution">
    <text evidence="2">The sequence shown here is derived from an EMBL/GenBank/DDBJ whole genome shotgun (WGS) entry which is preliminary data.</text>
</comment>
<keyword evidence="3" id="KW-1185">Reference proteome</keyword>
<sequence length="174" mass="20254">MQTDPRHNPNLGRSMQHPDFWNEAVRRPWAKVLLRREQFWTDRKSAWLGQLETISRSNRAREVAIECLENCPADVKRLVMPVLRYKIVESMVLGLLEEAQETGVPFEDLIQREETIRELRAARHRLDDGGAEEAARMLHDLDALSARAGQMLEAQRKESRKKDRLFLPPETCRG</sequence>
<proteinExistence type="predicted"/>
<reference evidence="2" key="1">
    <citation type="submission" date="2023-10" db="EMBL/GenBank/DDBJ databases">
        <authorList>
            <person name="Chen Y."/>
            <person name="Shah S."/>
            <person name="Dougan E. K."/>
            <person name="Thang M."/>
            <person name="Chan C."/>
        </authorList>
    </citation>
    <scope>NUCLEOTIDE SEQUENCE [LARGE SCALE GENOMIC DNA]</scope>
</reference>
<dbReference type="Proteomes" id="UP001189429">
    <property type="component" value="Unassembled WGS sequence"/>
</dbReference>
<evidence type="ECO:0000313" key="3">
    <source>
        <dbReference type="Proteomes" id="UP001189429"/>
    </source>
</evidence>
<name>A0ABN9TYE7_9DINO</name>
<evidence type="ECO:0000256" key="1">
    <source>
        <dbReference type="SAM" id="MobiDB-lite"/>
    </source>
</evidence>
<feature type="region of interest" description="Disordered" evidence="1">
    <location>
        <begin position="152"/>
        <end position="174"/>
    </location>
</feature>
<organism evidence="2 3">
    <name type="scientific">Prorocentrum cordatum</name>
    <dbReference type="NCBI Taxonomy" id="2364126"/>
    <lineage>
        <taxon>Eukaryota</taxon>
        <taxon>Sar</taxon>
        <taxon>Alveolata</taxon>
        <taxon>Dinophyceae</taxon>
        <taxon>Prorocentrales</taxon>
        <taxon>Prorocentraceae</taxon>
        <taxon>Prorocentrum</taxon>
    </lineage>
</organism>
<gene>
    <name evidence="2" type="ORF">PCOR1329_LOCUS43488</name>
</gene>
<protein>
    <submittedName>
        <fullName evidence="2">Uncharacterized protein</fullName>
    </submittedName>
</protein>
<feature type="compositionally biased region" description="Basic and acidic residues" evidence="1">
    <location>
        <begin position="154"/>
        <end position="165"/>
    </location>
</feature>